<evidence type="ECO:0000256" key="2">
    <source>
        <dbReference type="ARBA" id="ARBA00022723"/>
    </source>
</evidence>
<evidence type="ECO:0000256" key="7">
    <source>
        <dbReference type="HAMAP-Rule" id="MF_01405"/>
    </source>
</evidence>
<feature type="binding site" evidence="7">
    <location>
        <begin position="148"/>
        <end position="151"/>
    </location>
    <ligand>
        <name>substrate</name>
    </ligand>
</feature>
<comment type="cofactor">
    <cofactor evidence="7">
        <name>Mg(2+)</name>
        <dbReference type="ChEBI" id="CHEBI:18420"/>
    </cofactor>
    <text evidence="7">Binds 1 Mg(2+) ion per subunit.</text>
</comment>
<keyword evidence="5 7" id="KW-0460">Magnesium</keyword>
<comment type="subunit">
    <text evidence="7">Homodimer.</text>
</comment>
<proteinExistence type="inferred from homology"/>
<feature type="binding site" evidence="7">
    <location>
        <position position="171"/>
    </location>
    <ligand>
        <name>substrate</name>
    </ligand>
</feature>
<protein>
    <recommendedName>
        <fullName evidence="7">dITP/XTP pyrophosphatase</fullName>
        <ecNumber evidence="7">3.6.1.66</ecNumber>
    </recommendedName>
    <alternativeName>
        <fullName evidence="7">Non-canonical purine NTP pyrophosphatase</fullName>
    </alternativeName>
    <alternativeName>
        <fullName evidence="7">Non-standard purine NTP pyrophosphatase</fullName>
    </alternativeName>
    <alternativeName>
        <fullName evidence="7">Nucleoside-triphosphate diphosphatase</fullName>
    </alternativeName>
    <alternativeName>
        <fullName evidence="7">Nucleoside-triphosphate pyrophosphatase</fullName>
        <shortName evidence="7">NTPase</shortName>
    </alternativeName>
</protein>
<evidence type="ECO:0000256" key="3">
    <source>
        <dbReference type="ARBA" id="ARBA00022741"/>
    </source>
</evidence>
<dbReference type="Pfam" id="PF01725">
    <property type="entry name" value="Ham1p_like"/>
    <property type="match status" value="1"/>
</dbReference>
<organism evidence="9 10">
    <name type="scientific">Sphingobacterium oryzagri</name>
    <dbReference type="NCBI Taxonomy" id="3025669"/>
    <lineage>
        <taxon>Bacteria</taxon>
        <taxon>Pseudomonadati</taxon>
        <taxon>Bacteroidota</taxon>
        <taxon>Sphingobacteriia</taxon>
        <taxon>Sphingobacteriales</taxon>
        <taxon>Sphingobacteriaceae</taxon>
        <taxon>Sphingobacterium</taxon>
    </lineage>
</organism>
<dbReference type="EMBL" id="CP117880">
    <property type="protein sequence ID" value="WDF68124.1"/>
    <property type="molecule type" value="Genomic_DNA"/>
</dbReference>
<dbReference type="InterPro" id="IPR020922">
    <property type="entry name" value="dITP/XTP_pyrophosphatase"/>
</dbReference>
<dbReference type="InterPro" id="IPR029001">
    <property type="entry name" value="ITPase-like_fam"/>
</dbReference>
<comment type="catalytic activity">
    <reaction evidence="7">
        <text>XTP + H2O = XMP + diphosphate + H(+)</text>
        <dbReference type="Rhea" id="RHEA:28610"/>
        <dbReference type="ChEBI" id="CHEBI:15377"/>
        <dbReference type="ChEBI" id="CHEBI:15378"/>
        <dbReference type="ChEBI" id="CHEBI:33019"/>
        <dbReference type="ChEBI" id="CHEBI:57464"/>
        <dbReference type="ChEBI" id="CHEBI:61314"/>
        <dbReference type="EC" id="3.6.1.66"/>
    </reaction>
</comment>
<reference evidence="9 10" key="1">
    <citation type="submission" date="2023-02" db="EMBL/GenBank/DDBJ databases">
        <title>Genome sequence of Sphingobacterium sp. KACC 22765.</title>
        <authorList>
            <person name="Kim S."/>
            <person name="Heo J."/>
            <person name="Kwon S.-W."/>
        </authorList>
    </citation>
    <scope>NUCLEOTIDE SEQUENCE [LARGE SCALE GENOMIC DNA]</scope>
    <source>
        <strain evidence="9 10">KACC 22765</strain>
    </source>
</reference>
<evidence type="ECO:0000256" key="6">
    <source>
        <dbReference type="ARBA" id="ARBA00023080"/>
    </source>
</evidence>
<name>A0ABY7WHN9_9SPHI</name>
<dbReference type="PANTHER" id="PTHR11067:SF9">
    <property type="entry name" value="INOSINE TRIPHOSPHATE PYROPHOSPHATASE"/>
    <property type="match status" value="1"/>
</dbReference>
<keyword evidence="2 7" id="KW-0479">Metal-binding</keyword>
<dbReference type="PANTHER" id="PTHR11067">
    <property type="entry name" value="INOSINE TRIPHOSPHATE PYROPHOSPHATASE/HAM1 PROTEIN"/>
    <property type="match status" value="1"/>
</dbReference>
<feature type="binding site" evidence="7">
    <location>
        <begin position="8"/>
        <end position="13"/>
    </location>
    <ligand>
        <name>substrate</name>
    </ligand>
</feature>
<evidence type="ECO:0000256" key="5">
    <source>
        <dbReference type="ARBA" id="ARBA00022842"/>
    </source>
</evidence>
<comment type="similarity">
    <text evidence="1 7 8">Belongs to the HAM1 NTPase family.</text>
</comment>
<gene>
    <name evidence="9" type="ORF">PQ465_17725</name>
</gene>
<evidence type="ECO:0000256" key="4">
    <source>
        <dbReference type="ARBA" id="ARBA00022801"/>
    </source>
</evidence>
<keyword evidence="4 7" id="KW-0378">Hydrolase</keyword>
<dbReference type="SUPFAM" id="SSF52972">
    <property type="entry name" value="ITPase-like"/>
    <property type="match status" value="1"/>
</dbReference>
<sequence>MLELVFATNNAHKMEEVQAMVADLFVIKSLEDIGCQDDIPETGVTFEENAQQKTDYLVNKYGLYCFGDDSGLEVDALNLEPGVYSARYSGTRDMEKNIDLVLERLGKNENRKARFRTVISLYLNEQQHFFEGVIEGNIVAERRGAAGFGYDPIFIPDGYDKTFAEMSAEQKNAISHRSIAVAKLADFLKEKYAK</sequence>
<evidence type="ECO:0000313" key="9">
    <source>
        <dbReference type="EMBL" id="WDF68124.1"/>
    </source>
</evidence>
<feature type="binding site" evidence="7">
    <location>
        <begin position="176"/>
        <end position="177"/>
    </location>
    <ligand>
        <name>substrate</name>
    </ligand>
</feature>
<dbReference type="NCBIfam" id="TIGR00042">
    <property type="entry name" value="RdgB/HAM1 family non-canonical purine NTP pyrophosphatase"/>
    <property type="match status" value="1"/>
</dbReference>
<dbReference type="HAMAP" id="MF_01405">
    <property type="entry name" value="Non_canon_purine_NTPase"/>
    <property type="match status" value="1"/>
</dbReference>
<evidence type="ECO:0000256" key="1">
    <source>
        <dbReference type="ARBA" id="ARBA00008023"/>
    </source>
</evidence>
<keyword evidence="3 7" id="KW-0547">Nucleotide-binding</keyword>
<comment type="catalytic activity">
    <reaction evidence="7">
        <text>dITP + H2O = dIMP + diphosphate + H(+)</text>
        <dbReference type="Rhea" id="RHEA:28342"/>
        <dbReference type="ChEBI" id="CHEBI:15377"/>
        <dbReference type="ChEBI" id="CHEBI:15378"/>
        <dbReference type="ChEBI" id="CHEBI:33019"/>
        <dbReference type="ChEBI" id="CHEBI:61194"/>
        <dbReference type="ChEBI" id="CHEBI:61382"/>
        <dbReference type="EC" id="3.6.1.66"/>
    </reaction>
</comment>
<comment type="catalytic activity">
    <reaction evidence="7">
        <text>ITP + H2O = IMP + diphosphate + H(+)</text>
        <dbReference type="Rhea" id="RHEA:29399"/>
        <dbReference type="ChEBI" id="CHEBI:15377"/>
        <dbReference type="ChEBI" id="CHEBI:15378"/>
        <dbReference type="ChEBI" id="CHEBI:33019"/>
        <dbReference type="ChEBI" id="CHEBI:58053"/>
        <dbReference type="ChEBI" id="CHEBI:61402"/>
        <dbReference type="EC" id="3.6.1.66"/>
    </reaction>
</comment>
<dbReference type="Proteomes" id="UP001221558">
    <property type="component" value="Chromosome"/>
</dbReference>
<feature type="binding site" evidence="7">
    <location>
        <position position="69"/>
    </location>
    <ligand>
        <name>Mg(2+)</name>
        <dbReference type="ChEBI" id="CHEBI:18420"/>
    </ligand>
</feature>
<comment type="function">
    <text evidence="7">Pyrophosphatase that catalyzes the hydrolysis of nucleoside triphosphates to their monophosphate derivatives, with a high preference for the non-canonical purine nucleotides XTP (xanthosine triphosphate), dITP (deoxyinosine triphosphate) and ITP. Seems to function as a house-cleaning enzyme that removes non-canonical purine nucleotides from the nucleotide pool, thus preventing their incorporation into DNA/RNA and avoiding chromosomal lesions.</text>
</comment>
<comment type="caution">
    <text evidence="7">Lacks conserved residue(s) required for the propagation of feature annotation.</text>
</comment>
<evidence type="ECO:0000256" key="8">
    <source>
        <dbReference type="RuleBase" id="RU003781"/>
    </source>
</evidence>
<evidence type="ECO:0000313" key="10">
    <source>
        <dbReference type="Proteomes" id="UP001221558"/>
    </source>
</evidence>
<dbReference type="CDD" id="cd00515">
    <property type="entry name" value="HAM1"/>
    <property type="match status" value="1"/>
</dbReference>
<dbReference type="InterPro" id="IPR002637">
    <property type="entry name" value="RdgB/HAM1"/>
</dbReference>
<dbReference type="Gene3D" id="3.90.950.10">
    <property type="match status" value="1"/>
</dbReference>
<feature type="active site" description="Proton acceptor" evidence="7">
    <location>
        <position position="69"/>
    </location>
</feature>
<keyword evidence="10" id="KW-1185">Reference proteome</keyword>
<feature type="binding site" evidence="7">
    <location>
        <position position="70"/>
    </location>
    <ligand>
        <name>substrate</name>
    </ligand>
</feature>
<dbReference type="RefSeq" id="WP_274266857.1">
    <property type="nucleotide sequence ID" value="NZ_CP117880.1"/>
</dbReference>
<dbReference type="EC" id="3.6.1.66" evidence="7"/>
<keyword evidence="6 7" id="KW-0546">Nucleotide metabolism</keyword>
<dbReference type="NCBIfam" id="NF011398">
    <property type="entry name" value="PRK14823.1"/>
    <property type="match status" value="1"/>
</dbReference>
<accession>A0ABY7WHN9</accession>